<sequence length="259" mass="29219">MDISILNQTEAWVIALLLFILMLISCFIGKRTGNYIRNKKDNKDKSTETSGLVALLFFLLAFTFGMSGDRYDSRRKIVIEEANDIGTAILRSDLYPDSTRTLFRKDFKEYVEARISYYQVGADVKGILKADSLSQVISGKLWKRACSLSKDPANLAATQQMIPALNTMIDITTSRIAGEKAKVPESILIMLFFLALISSFYGGYSEGRKGKIDWLIQIGFCLLVSLVVLFTLDLDRPRRGFVNLDVPNQTIIDLRKNFE</sequence>
<feature type="transmembrane region" description="Helical" evidence="1">
    <location>
        <begin position="50"/>
        <end position="67"/>
    </location>
</feature>
<accession>A0A3E0EU42</accession>
<dbReference type="RefSeq" id="WP_147298196.1">
    <property type="nucleotide sequence ID" value="NZ_QUNI01000002.1"/>
</dbReference>
<evidence type="ECO:0000313" key="3">
    <source>
        <dbReference type="Proteomes" id="UP000257136"/>
    </source>
</evidence>
<keyword evidence="1" id="KW-0812">Transmembrane</keyword>
<evidence type="ECO:0000256" key="1">
    <source>
        <dbReference type="SAM" id="Phobius"/>
    </source>
</evidence>
<dbReference type="Pfam" id="PF14023">
    <property type="entry name" value="Bestrophin-like"/>
    <property type="match status" value="1"/>
</dbReference>
<dbReference type="OrthoDB" id="677192at2"/>
<dbReference type="EMBL" id="QUNI01000002">
    <property type="protein sequence ID" value="REH00930.1"/>
    <property type="molecule type" value="Genomic_DNA"/>
</dbReference>
<feature type="transmembrane region" description="Helical" evidence="1">
    <location>
        <begin position="183"/>
        <end position="202"/>
    </location>
</feature>
<keyword evidence="1" id="KW-1133">Transmembrane helix</keyword>
<proteinExistence type="predicted"/>
<keyword evidence="3" id="KW-1185">Reference proteome</keyword>
<dbReference type="AlphaFoldDB" id="A0A3E0EU42"/>
<feature type="transmembrane region" description="Helical" evidence="1">
    <location>
        <begin position="214"/>
        <end position="232"/>
    </location>
</feature>
<dbReference type="InterPro" id="IPR025333">
    <property type="entry name" value="DUF4239"/>
</dbReference>
<protein>
    <recommendedName>
        <fullName evidence="4">DUF4239 domain-containing protein</fullName>
    </recommendedName>
</protein>
<reference evidence="2 3" key="1">
    <citation type="submission" date="2018-08" db="EMBL/GenBank/DDBJ databases">
        <title>Genomic Encyclopedia of Archaeal and Bacterial Type Strains, Phase II (KMG-II): from individual species to whole genera.</title>
        <authorList>
            <person name="Goeker M."/>
        </authorList>
    </citation>
    <scope>NUCLEOTIDE SEQUENCE [LARGE SCALE GENOMIC DNA]</scope>
    <source>
        <strain evidence="2 3">DSM 100880</strain>
    </source>
</reference>
<comment type="caution">
    <text evidence="2">The sequence shown here is derived from an EMBL/GenBank/DDBJ whole genome shotgun (WGS) entry which is preliminary data.</text>
</comment>
<name>A0A3E0EU42_9FLAO</name>
<gene>
    <name evidence="2" type="ORF">C8P67_102182</name>
</gene>
<keyword evidence="1" id="KW-0472">Membrane</keyword>
<feature type="transmembrane region" description="Helical" evidence="1">
    <location>
        <begin position="12"/>
        <end position="30"/>
    </location>
</feature>
<evidence type="ECO:0000313" key="2">
    <source>
        <dbReference type="EMBL" id="REH00930.1"/>
    </source>
</evidence>
<dbReference type="Proteomes" id="UP000257136">
    <property type="component" value="Unassembled WGS sequence"/>
</dbReference>
<organism evidence="2 3">
    <name type="scientific">Flavobacterium aquicola</name>
    <dbReference type="NCBI Taxonomy" id="1682742"/>
    <lineage>
        <taxon>Bacteria</taxon>
        <taxon>Pseudomonadati</taxon>
        <taxon>Bacteroidota</taxon>
        <taxon>Flavobacteriia</taxon>
        <taxon>Flavobacteriales</taxon>
        <taxon>Flavobacteriaceae</taxon>
        <taxon>Flavobacterium</taxon>
    </lineage>
</organism>
<evidence type="ECO:0008006" key="4">
    <source>
        <dbReference type="Google" id="ProtNLM"/>
    </source>
</evidence>